<protein>
    <submittedName>
        <fullName evidence="1">Methyltransferase type 11</fullName>
    </submittedName>
</protein>
<accession>A0A1J0A736</accession>
<dbReference type="GO" id="GO:0008168">
    <property type="term" value="F:methyltransferase activity"/>
    <property type="evidence" value="ECO:0007669"/>
    <property type="project" value="UniProtKB-KW"/>
</dbReference>
<dbReference type="Proteomes" id="UP000191200">
    <property type="component" value="Chromosome"/>
</dbReference>
<reference evidence="1 2" key="1">
    <citation type="submission" date="2016-09" db="EMBL/GenBank/DDBJ databases">
        <title>Vagococcus teuberi sp. nov., isolated from the Malian artisanal sour milk fene.</title>
        <authorList>
            <person name="Wullschleger S."/>
            <person name="Seifert C."/>
            <person name="Baumgartner S."/>
            <person name="Lacroix C."/>
            <person name="Bonfoh B."/>
            <person name="Stevens M.J."/>
            <person name="Meile L."/>
        </authorList>
    </citation>
    <scope>NUCLEOTIDE SEQUENCE [LARGE SCALE GENOMIC DNA]</scope>
    <source>
        <strain evidence="1 2">DSM 21459</strain>
    </source>
</reference>
<dbReference type="PANTHER" id="PTHR41244:SF1">
    <property type="entry name" value="GLYCOSYLTRANSFERASE"/>
    <property type="match status" value="1"/>
</dbReference>
<dbReference type="GO" id="GO:0032259">
    <property type="term" value="P:methylation"/>
    <property type="evidence" value="ECO:0007669"/>
    <property type="project" value="UniProtKB-KW"/>
</dbReference>
<dbReference type="KEGG" id="vte:BHY08_07820"/>
<dbReference type="STRING" id="519472.BHY08_07820"/>
<dbReference type="RefSeq" id="WP_071457340.1">
    <property type="nucleotide sequence ID" value="NZ_CP017267.1"/>
</dbReference>
<keyword evidence="1" id="KW-0808">Transferase</keyword>
<sequence length="353" mass="42479">MKNIAYFLPQFHETEENNEWWGEGFTEWTNVKSAKPLFKKHNQPKKPLKYYNLLNKETVEWQTNLSKENGIYGFCYYHYWFSGRKILEKPAENLLNWVDIPQKFMFCWANHSWKKTWNGTNELLIKQEYGHEDEWDEHITYLLNFFKDDRYIKKDNKPVFMLYSANTIDDLDKRIAYYNDRCIKEGFSGIYIIESMNNIKSTVSSDLSDAITVREPAVVLSAEPKLKKIQRYISSKYKKNYLYFVTKYKYERLVTKSIDIAKLYTKKIDKKIYFSVFTGWDSTPRHVRRGYVVVKNDEENQLYRYIKDIQKLGLDDDYLFINAWNEWSEGMFLEPESDGKNGMLEEIRNSQYD</sequence>
<proteinExistence type="predicted"/>
<evidence type="ECO:0000313" key="1">
    <source>
        <dbReference type="EMBL" id="APB31740.1"/>
    </source>
</evidence>
<dbReference type="AlphaFoldDB" id="A0A1J0A736"/>
<dbReference type="Pfam" id="PF14307">
    <property type="entry name" value="Glyco_tran_WbsX"/>
    <property type="match status" value="1"/>
</dbReference>
<dbReference type="OrthoDB" id="9816424at2"/>
<keyword evidence="1" id="KW-0489">Methyltransferase</keyword>
<name>A0A1J0A736_9ENTE</name>
<gene>
    <name evidence="1" type="ORF">BHY08_07820</name>
</gene>
<dbReference type="EMBL" id="CP017267">
    <property type="protein sequence ID" value="APB31740.1"/>
    <property type="molecule type" value="Genomic_DNA"/>
</dbReference>
<evidence type="ECO:0000313" key="2">
    <source>
        <dbReference type="Proteomes" id="UP000191200"/>
    </source>
</evidence>
<organism evidence="1 2">
    <name type="scientific">Vagococcus teuberi</name>
    <dbReference type="NCBI Taxonomy" id="519472"/>
    <lineage>
        <taxon>Bacteria</taxon>
        <taxon>Bacillati</taxon>
        <taxon>Bacillota</taxon>
        <taxon>Bacilli</taxon>
        <taxon>Lactobacillales</taxon>
        <taxon>Enterococcaceae</taxon>
        <taxon>Vagococcus</taxon>
    </lineage>
</organism>
<dbReference type="PANTHER" id="PTHR41244">
    <property type="entry name" value="RHAMNAN SYNTHESIS F"/>
    <property type="match status" value="1"/>
</dbReference>
<dbReference type="Gene3D" id="3.20.20.80">
    <property type="entry name" value="Glycosidases"/>
    <property type="match status" value="1"/>
</dbReference>
<dbReference type="CDD" id="cd11579">
    <property type="entry name" value="Glyco_tran_WbsX"/>
    <property type="match status" value="1"/>
</dbReference>
<dbReference type="InterPro" id="IPR032719">
    <property type="entry name" value="WbsX"/>
</dbReference>
<keyword evidence="2" id="KW-1185">Reference proteome</keyword>